<keyword evidence="3 8" id="KW-0418">Kinase</keyword>
<proteinExistence type="predicted"/>
<dbReference type="InterPro" id="IPR008271">
    <property type="entry name" value="Ser/Thr_kinase_AS"/>
</dbReference>
<gene>
    <name evidence="8" type="ORF">Satyrvirus3_32</name>
</gene>
<keyword evidence="1" id="KW-0808">Transferase</keyword>
<dbReference type="InterPro" id="IPR045269">
    <property type="entry name" value="Atg1-like"/>
</dbReference>
<dbReference type="SUPFAM" id="SSF56112">
    <property type="entry name" value="Protein kinase-like (PK-like)"/>
    <property type="match status" value="1"/>
</dbReference>
<sequence>MEIIDNKYRIENIRLGSGGFSEVFLGSDLNTGQKVAIKKISLHQKPFQQTNGLNKLNLEIELIKKLNHPNIVTCYDVFKTTTHWYIIMEYCNYGTMEDVIKYNEIMAKKDIHFNRETNTYYYLNQLKEALYYMRTNGCIHRDIKPMNILLTKNNLNIFSSLNDSGTIFKSDEQINSMNDAEQNKDRNFDHGQNLVVKLADFGLAKHYTADGESLMNTICGSPLYMAPELIFENKYNSKADLWSFGIIMYQMLFGVHPNIANNIEQLMKNLKFKNIDFHLNKNFSPHCFDLLTKLLTKNPSARISWTELFNHKWFDYWKNINYSKRDLIIYKIPPDATSIKQNKQNIMSDELLENQNNTDGLVGSENEISVSPAIEISKNSPLGFSNLSKMKWDGVWSRNSQQGSYADYPASYPPTDPRRVLIEKYNVEQHNKISNIPKDKTGTQPINIPKNSFCNYQRESRTSHSYGTPVYENIDPIANSVNLTNNFRSRIFRNLKKNESISNLSNLSNLSNSTNSTNSTIIEL</sequence>
<reference evidence="8" key="1">
    <citation type="submission" date="2018-10" db="EMBL/GenBank/DDBJ databases">
        <title>Hidden diversity of soil giant viruses.</title>
        <authorList>
            <person name="Schulz F."/>
            <person name="Alteio L."/>
            <person name="Goudeau D."/>
            <person name="Ryan E.M."/>
            <person name="Malmstrom R.R."/>
            <person name="Blanchard J."/>
            <person name="Woyke T."/>
        </authorList>
    </citation>
    <scope>NUCLEOTIDE SEQUENCE</scope>
    <source>
        <strain evidence="8">SAV1</strain>
    </source>
</reference>
<dbReference type="GO" id="GO:0004674">
    <property type="term" value="F:protein serine/threonine kinase activity"/>
    <property type="evidence" value="ECO:0007669"/>
    <property type="project" value="InterPro"/>
</dbReference>
<evidence type="ECO:0000256" key="5">
    <source>
        <dbReference type="PROSITE-ProRule" id="PRU10141"/>
    </source>
</evidence>
<dbReference type="PROSITE" id="PS00107">
    <property type="entry name" value="PROTEIN_KINASE_ATP"/>
    <property type="match status" value="1"/>
</dbReference>
<dbReference type="Pfam" id="PF00069">
    <property type="entry name" value="Pkinase"/>
    <property type="match status" value="1"/>
</dbReference>
<keyword evidence="4 5" id="KW-0067">ATP-binding</keyword>
<dbReference type="PROSITE" id="PS50011">
    <property type="entry name" value="PROTEIN_KINASE_DOM"/>
    <property type="match status" value="1"/>
</dbReference>
<feature type="binding site" evidence="5">
    <location>
        <position position="39"/>
    </location>
    <ligand>
        <name>ATP</name>
        <dbReference type="ChEBI" id="CHEBI:30616"/>
    </ligand>
</feature>
<name>A0A3G5AFQ3_9VIRU</name>
<dbReference type="GO" id="GO:0005524">
    <property type="term" value="F:ATP binding"/>
    <property type="evidence" value="ECO:0007669"/>
    <property type="project" value="UniProtKB-UniRule"/>
</dbReference>
<evidence type="ECO:0000256" key="6">
    <source>
        <dbReference type="SAM" id="MobiDB-lite"/>
    </source>
</evidence>
<keyword evidence="2 5" id="KW-0547">Nucleotide-binding</keyword>
<evidence type="ECO:0000313" key="8">
    <source>
        <dbReference type="EMBL" id="AYV85101.1"/>
    </source>
</evidence>
<dbReference type="InterPro" id="IPR000719">
    <property type="entry name" value="Prot_kinase_dom"/>
</dbReference>
<dbReference type="Gene3D" id="1.10.510.10">
    <property type="entry name" value="Transferase(Phosphotransferase) domain 1"/>
    <property type="match status" value="2"/>
</dbReference>
<dbReference type="EMBL" id="MK072439">
    <property type="protein sequence ID" value="AYV85101.1"/>
    <property type="molecule type" value="Genomic_DNA"/>
</dbReference>
<evidence type="ECO:0000259" key="7">
    <source>
        <dbReference type="PROSITE" id="PS50011"/>
    </source>
</evidence>
<dbReference type="PANTHER" id="PTHR24348:SF22">
    <property type="entry name" value="NON-SPECIFIC SERINE_THREONINE PROTEIN KINASE"/>
    <property type="match status" value="1"/>
</dbReference>
<dbReference type="SMART" id="SM00220">
    <property type="entry name" value="S_TKc"/>
    <property type="match status" value="1"/>
</dbReference>
<evidence type="ECO:0000256" key="1">
    <source>
        <dbReference type="ARBA" id="ARBA00022679"/>
    </source>
</evidence>
<dbReference type="PROSITE" id="PS00108">
    <property type="entry name" value="PROTEIN_KINASE_ST"/>
    <property type="match status" value="1"/>
</dbReference>
<evidence type="ECO:0000256" key="2">
    <source>
        <dbReference type="ARBA" id="ARBA00022741"/>
    </source>
</evidence>
<evidence type="ECO:0000256" key="4">
    <source>
        <dbReference type="ARBA" id="ARBA00022840"/>
    </source>
</evidence>
<dbReference type="InterPro" id="IPR011009">
    <property type="entry name" value="Kinase-like_dom_sf"/>
</dbReference>
<dbReference type="PANTHER" id="PTHR24348">
    <property type="entry name" value="SERINE/THREONINE-PROTEIN KINASE UNC-51-RELATED"/>
    <property type="match status" value="1"/>
</dbReference>
<dbReference type="GO" id="GO:0016020">
    <property type="term" value="C:membrane"/>
    <property type="evidence" value="ECO:0007669"/>
    <property type="project" value="TreeGrafter"/>
</dbReference>
<organism evidence="8">
    <name type="scientific">Satyrvirus sp</name>
    <dbReference type="NCBI Taxonomy" id="2487771"/>
    <lineage>
        <taxon>Viruses</taxon>
        <taxon>Varidnaviria</taxon>
        <taxon>Bamfordvirae</taxon>
        <taxon>Nucleocytoviricota</taxon>
        <taxon>Megaviricetes</taxon>
        <taxon>Imitervirales</taxon>
        <taxon>Mimiviridae</taxon>
        <taxon>Megamimivirinae</taxon>
    </lineage>
</organism>
<protein>
    <submittedName>
        <fullName evidence="8">Putative serine threonine-protein kinase</fullName>
    </submittedName>
</protein>
<feature type="domain" description="Protein kinase" evidence="7">
    <location>
        <begin position="9"/>
        <end position="314"/>
    </location>
</feature>
<accession>A0A3G5AFQ3</accession>
<feature type="region of interest" description="Disordered" evidence="6">
    <location>
        <begin position="505"/>
        <end position="524"/>
    </location>
</feature>
<evidence type="ECO:0000256" key="3">
    <source>
        <dbReference type="ARBA" id="ARBA00022777"/>
    </source>
</evidence>
<dbReference type="FunFam" id="3.30.200.20:FF:000042">
    <property type="entry name" value="Aurora kinase A"/>
    <property type="match status" value="1"/>
</dbReference>
<dbReference type="InterPro" id="IPR017441">
    <property type="entry name" value="Protein_kinase_ATP_BS"/>
</dbReference>